<keyword evidence="1" id="KW-0812">Transmembrane</keyword>
<evidence type="ECO:0000313" key="2">
    <source>
        <dbReference type="EMBL" id="MFD0766730.1"/>
    </source>
</evidence>
<feature type="transmembrane region" description="Helical" evidence="1">
    <location>
        <begin position="68"/>
        <end position="87"/>
    </location>
</feature>
<proteinExistence type="predicted"/>
<sequence length="123" mass="13990">MKLISPKLHGLIDYVLIIFLFASPVLFAMPKDVATYTYAIATGQLILTVITDYSYGMFRMVSLRLHQVIDVIISIGIIVAAFTLFEYDERSKPYYAGLGIFWLIITVFTDYSKKRDVIKAPIL</sequence>
<protein>
    <recommendedName>
        <fullName evidence="4">SPW repeat-containing protein</fullName>
    </recommendedName>
</protein>
<feature type="transmembrane region" description="Helical" evidence="1">
    <location>
        <begin position="93"/>
        <end position="111"/>
    </location>
</feature>
<keyword evidence="1" id="KW-0472">Membrane</keyword>
<dbReference type="Proteomes" id="UP001597073">
    <property type="component" value="Unassembled WGS sequence"/>
</dbReference>
<evidence type="ECO:0000256" key="1">
    <source>
        <dbReference type="SAM" id="Phobius"/>
    </source>
</evidence>
<keyword evidence="1" id="KW-1133">Transmembrane helix</keyword>
<evidence type="ECO:0008006" key="4">
    <source>
        <dbReference type="Google" id="ProtNLM"/>
    </source>
</evidence>
<accession>A0ABW2ZL69</accession>
<evidence type="ECO:0000313" key="3">
    <source>
        <dbReference type="Proteomes" id="UP001597073"/>
    </source>
</evidence>
<keyword evidence="3" id="KW-1185">Reference proteome</keyword>
<dbReference type="RefSeq" id="WP_377144902.1">
    <property type="nucleotide sequence ID" value="NZ_JBHTIA010000012.1"/>
</dbReference>
<dbReference type="EMBL" id="JBHTIA010000012">
    <property type="protein sequence ID" value="MFD0766730.1"/>
    <property type="molecule type" value="Genomic_DNA"/>
</dbReference>
<feature type="transmembrane region" description="Helical" evidence="1">
    <location>
        <begin position="36"/>
        <end position="56"/>
    </location>
</feature>
<feature type="transmembrane region" description="Helical" evidence="1">
    <location>
        <begin position="12"/>
        <end position="30"/>
    </location>
</feature>
<organism evidence="2 3">
    <name type="scientific">Mucilaginibacter lutimaris</name>
    <dbReference type="NCBI Taxonomy" id="931629"/>
    <lineage>
        <taxon>Bacteria</taxon>
        <taxon>Pseudomonadati</taxon>
        <taxon>Bacteroidota</taxon>
        <taxon>Sphingobacteriia</taxon>
        <taxon>Sphingobacteriales</taxon>
        <taxon>Sphingobacteriaceae</taxon>
        <taxon>Mucilaginibacter</taxon>
    </lineage>
</organism>
<comment type="caution">
    <text evidence="2">The sequence shown here is derived from an EMBL/GenBank/DDBJ whole genome shotgun (WGS) entry which is preliminary data.</text>
</comment>
<reference evidence="3" key="1">
    <citation type="journal article" date="2019" name="Int. J. Syst. Evol. Microbiol.">
        <title>The Global Catalogue of Microorganisms (GCM) 10K type strain sequencing project: providing services to taxonomists for standard genome sequencing and annotation.</title>
        <authorList>
            <consortium name="The Broad Institute Genomics Platform"/>
            <consortium name="The Broad Institute Genome Sequencing Center for Infectious Disease"/>
            <person name="Wu L."/>
            <person name="Ma J."/>
        </authorList>
    </citation>
    <scope>NUCLEOTIDE SEQUENCE [LARGE SCALE GENOMIC DNA]</scope>
    <source>
        <strain evidence="3">CCUG 60742</strain>
    </source>
</reference>
<gene>
    <name evidence="2" type="ORF">ACFQZI_17855</name>
</gene>
<name>A0ABW2ZL69_9SPHI</name>